<dbReference type="PANTHER" id="PTHR10000:SF25">
    <property type="entry name" value="PHOSPHATASE YKRA-RELATED"/>
    <property type="match status" value="1"/>
</dbReference>
<dbReference type="SUPFAM" id="SSF56784">
    <property type="entry name" value="HAD-like"/>
    <property type="match status" value="1"/>
</dbReference>
<dbReference type="SFLD" id="SFLDS00003">
    <property type="entry name" value="Haloacid_Dehalogenase"/>
    <property type="match status" value="1"/>
</dbReference>
<dbReference type="STRING" id="84029.CROST_12840"/>
<protein>
    <submittedName>
        <fullName evidence="1">Phosphatase</fullName>
        <ecNumber evidence="1">3.1.3.-</ecNumber>
    </submittedName>
</protein>
<keyword evidence="2" id="KW-1185">Reference proteome</keyword>
<accession>A0A1S8LBS5</accession>
<dbReference type="Proteomes" id="UP000190951">
    <property type="component" value="Chromosome"/>
</dbReference>
<proteinExistence type="predicted"/>
<reference evidence="1 2" key="1">
    <citation type="submission" date="2022-04" db="EMBL/GenBank/DDBJ databases">
        <title>Genome sequence of C. roseum typestrain.</title>
        <authorList>
            <person name="Poehlein A."/>
            <person name="Schoch T."/>
            <person name="Duerre P."/>
            <person name="Daniel R."/>
        </authorList>
    </citation>
    <scope>NUCLEOTIDE SEQUENCE [LARGE SCALE GENOMIC DNA]</scope>
    <source>
        <strain evidence="1 2">DSM 7320</strain>
    </source>
</reference>
<dbReference type="GO" id="GO:0000287">
    <property type="term" value="F:magnesium ion binding"/>
    <property type="evidence" value="ECO:0007669"/>
    <property type="project" value="TreeGrafter"/>
</dbReference>
<dbReference type="EC" id="3.1.3.-" evidence="1"/>
<keyword evidence="1" id="KW-0378">Hydrolase</keyword>
<name>A0A1S8LBS5_9CLOT</name>
<dbReference type="GO" id="GO:0016791">
    <property type="term" value="F:phosphatase activity"/>
    <property type="evidence" value="ECO:0007669"/>
    <property type="project" value="UniProtKB-ARBA"/>
</dbReference>
<dbReference type="Gene3D" id="3.30.1240.10">
    <property type="match status" value="1"/>
</dbReference>
<dbReference type="NCBIfam" id="TIGR00099">
    <property type="entry name" value="Cof-subfamily"/>
    <property type="match status" value="1"/>
</dbReference>
<evidence type="ECO:0000313" key="1">
    <source>
        <dbReference type="EMBL" id="URZ12343.1"/>
    </source>
</evidence>
<dbReference type="AlphaFoldDB" id="A0A1S8LBS5"/>
<dbReference type="Gene3D" id="3.40.50.1000">
    <property type="entry name" value="HAD superfamily/HAD-like"/>
    <property type="match status" value="1"/>
</dbReference>
<dbReference type="InterPro" id="IPR023214">
    <property type="entry name" value="HAD_sf"/>
</dbReference>
<dbReference type="GO" id="GO:0005829">
    <property type="term" value="C:cytosol"/>
    <property type="evidence" value="ECO:0007669"/>
    <property type="project" value="TreeGrafter"/>
</dbReference>
<dbReference type="InterPro" id="IPR036412">
    <property type="entry name" value="HAD-like_sf"/>
</dbReference>
<dbReference type="NCBIfam" id="TIGR01484">
    <property type="entry name" value="HAD-SF-IIB"/>
    <property type="match status" value="1"/>
</dbReference>
<dbReference type="SFLD" id="SFLDG01140">
    <property type="entry name" value="C2.B:_Phosphomannomutase_and_P"/>
    <property type="match status" value="1"/>
</dbReference>
<gene>
    <name evidence="1" type="ORF">CROST_030650</name>
</gene>
<dbReference type="KEGG" id="crw:CROST_030650"/>
<dbReference type="EMBL" id="CP096983">
    <property type="protein sequence ID" value="URZ12343.1"/>
    <property type="molecule type" value="Genomic_DNA"/>
</dbReference>
<dbReference type="PROSITE" id="PS01229">
    <property type="entry name" value="COF_2"/>
    <property type="match status" value="1"/>
</dbReference>
<organism evidence="1 2">
    <name type="scientific">Clostridium felsineum</name>
    <dbReference type="NCBI Taxonomy" id="36839"/>
    <lineage>
        <taxon>Bacteria</taxon>
        <taxon>Bacillati</taxon>
        <taxon>Bacillota</taxon>
        <taxon>Clostridia</taxon>
        <taxon>Eubacteriales</taxon>
        <taxon>Clostridiaceae</taxon>
        <taxon>Clostridium</taxon>
    </lineage>
</organism>
<sequence>MNKRIFFFDIDGTLIVHSNNEYIVLDSTKEALNRLRENKHEVFICSGRPAKFIIQEFKGMIDGYIGCNGTFIVYKNRCIYNRLIDVETIEFLKEEFLKLDMGVSFSGAYNGYAYNMDKATVCQMNRFYKNEEPYILENWNLKEIKANNIDVFFKNREHLRKCVEYFQDKLIFNTHEPHLSADVSFKDWDKAKGIEYLVKYIKRDMKDTVAFGDGKNDVTMLKKVDLGIAMGNAVEEVKKEADMVTDSADKDGIYNALNNLGFI</sequence>
<dbReference type="Pfam" id="PF08282">
    <property type="entry name" value="Hydrolase_3"/>
    <property type="match status" value="1"/>
</dbReference>
<evidence type="ECO:0000313" key="2">
    <source>
        <dbReference type="Proteomes" id="UP000190951"/>
    </source>
</evidence>
<dbReference type="PANTHER" id="PTHR10000">
    <property type="entry name" value="PHOSPHOSERINE PHOSPHATASE"/>
    <property type="match status" value="1"/>
</dbReference>
<dbReference type="RefSeq" id="WP_077833036.1">
    <property type="nucleotide sequence ID" value="NZ_CP096983.1"/>
</dbReference>
<dbReference type="InterPro" id="IPR006379">
    <property type="entry name" value="HAD-SF_hydro_IIB"/>
</dbReference>
<dbReference type="InterPro" id="IPR000150">
    <property type="entry name" value="Cof"/>
</dbReference>